<sequence>MTNWPPTPIKTERLVLRESEAKDREVLVDLFSSPEVATYISDVPPRDEVDRTAPPVPGRRFGFFVVELDGAAIGMVSFDRRPPEHPGHTRTGGGEHELAYLFLPSSWGNGYASEACAAAMRWFAATLPGEPLVLTTQVANESSLRLALKLGFTEVERFEWYDAEQWFGVWSPVS</sequence>
<accession>A0A1B2HUK2</accession>
<proteinExistence type="predicted"/>
<dbReference type="Proteomes" id="UP000093053">
    <property type="component" value="Chromosome"/>
</dbReference>
<evidence type="ECO:0000259" key="1">
    <source>
        <dbReference type="PROSITE" id="PS51186"/>
    </source>
</evidence>
<dbReference type="GO" id="GO:0016747">
    <property type="term" value="F:acyltransferase activity, transferring groups other than amino-acyl groups"/>
    <property type="evidence" value="ECO:0007669"/>
    <property type="project" value="InterPro"/>
</dbReference>
<dbReference type="InterPro" id="IPR000182">
    <property type="entry name" value="GNAT_dom"/>
</dbReference>
<dbReference type="CDD" id="cd04301">
    <property type="entry name" value="NAT_SF"/>
    <property type="match status" value="1"/>
</dbReference>
<dbReference type="AlphaFoldDB" id="A0A1B2HUK2"/>
<dbReference type="InterPro" id="IPR051531">
    <property type="entry name" value="N-acetyltransferase"/>
</dbReference>
<organism evidence="2 3">
    <name type="scientific">Lentzea guizhouensis</name>
    <dbReference type="NCBI Taxonomy" id="1586287"/>
    <lineage>
        <taxon>Bacteria</taxon>
        <taxon>Bacillati</taxon>
        <taxon>Actinomycetota</taxon>
        <taxon>Actinomycetes</taxon>
        <taxon>Pseudonocardiales</taxon>
        <taxon>Pseudonocardiaceae</taxon>
        <taxon>Lentzea</taxon>
    </lineage>
</organism>
<gene>
    <name evidence="2" type="ORF">BBK82_40925</name>
</gene>
<keyword evidence="3" id="KW-1185">Reference proteome</keyword>
<dbReference type="SUPFAM" id="SSF55729">
    <property type="entry name" value="Acyl-CoA N-acyltransferases (Nat)"/>
    <property type="match status" value="1"/>
</dbReference>
<evidence type="ECO:0000313" key="2">
    <source>
        <dbReference type="EMBL" id="ANZ41383.1"/>
    </source>
</evidence>
<dbReference type="STRING" id="1586287.BBK82_40925"/>
<dbReference type="PANTHER" id="PTHR43792">
    <property type="entry name" value="GNAT FAMILY, PUTATIVE (AFU_ORTHOLOGUE AFUA_3G00765)-RELATED-RELATED"/>
    <property type="match status" value="1"/>
</dbReference>
<protein>
    <submittedName>
        <fullName evidence="2">GNAT family N-acetyltransferase</fullName>
    </submittedName>
</protein>
<dbReference type="Gene3D" id="3.40.630.30">
    <property type="match status" value="1"/>
</dbReference>
<dbReference type="EMBL" id="CP016793">
    <property type="protein sequence ID" value="ANZ41383.1"/>
    <property type="molecule type" value="Genomic_DNA"/>
</dbReference>
<dbReference type="InterPro" id="IPR016181">
    <property type="entry name" value="Acyl_CoA_acyltransferase"/>
</dbReference>
<feature type="domain" description="N-acetyltransferase" evidence="1">
    <location>
        <begin position="14"/>
        <end position="174"/>
    </location>
</feature>
<keyword evidence="2" id="KW-0808">Transferase</keyword>
<dbReference type="Pfam" id="PF13302">
    <property type="entry name" value="Acetyltransf_3"/>
    <property type="match status" value="1"/>
</dbReference>
<dbReference type="PROSITE" id="PS51186">
    <property type="entry name" value="GNAT"/>
    <property type="match status" value="1"/>
</dbReference>
<dbReference type="KEGG" id="led:BBK82_40925"/>
<evidence type="ECO:0000313" key="3">
    <source>
        <dbReference type="Proteomes" id="UP000093053"/>
    </source>
</evidence>
<reference evidence="2 3" key="1">
    <citation type="submission" date="2016-07" db="EMBL/GenBank/DDBJ databases">
        <title>Complete genome sequence of the Lentzea guizhouensis DHS C013.</title>
        <authorList>
            <person name="Cao C."/>
        </authorList>
    </citation>
    <scope>NUCLEOTIDE SEQUENCE [LARGE SCALE GENOMIC DNA]</scope>
    <source>
        <strain evidence="2 3">DHS C013</strain>
    </source>
</reference>
<dbReference type="PANTHER" id="PTHR43792:SF1">
    <property type="entry name" value="N-ACETYLTRANSFERASE DOMAIN-CONTAINING PROTEIN"/>
    <property type="match status" value="1"/>
</dbReference>
<dbReference type="RefSeq" id="WP_065919719.1">
    <property type="nucleotide sequence ID" value="NZ_CP016793.1"/>
</dbReference>
<dbReference type="OrthoDB" id="3533156at2"/>
<name>A0A1B2HUK2_9PSEU</name>